<dbReference type="PANTHER" id="PTHR37984">
    <property type="entry name" value="PROTEIN CBG26694"/>
    <property type="match status" value="1"/>
</dbReference>
<dbReference type="InterPro" id="IPR041373">
    <property type="entry name" value="RT_RNaseH"/>
</dbReference>
<evidence type="ECO:0000313" key="8">
    <source>
        <dbReference type="EMBL" id="KZS03828.1"/>
    </source>
</evidence>
<dbReference type="Gene3D" id="3.10.20.370">
    <property type="match status" value="1"/>
</dbReference>
<dbReference type="InterPro" id="IPR050951">
    <property type="entry name" value="Retrovirus_Pol_polyprotein"/>
</dbReference>
<reference evidence="8 9" key="1">
    <citation type="submission" date="2016-03" db="EMBL/GenBank/DDBJ databases">
        <title>EvidentialGene: Evidence-directed Construction of Genes on Genomes.</title>
        <authorList>
            <person name="Gilbert D.G."/>
            <person name="Choi J.-H."/>
            <person name="Mockaitis K."/>
            <person name="Colbourne J."/>
            <person name="Pfrender M."/>
        </authorList>
    </citation>
    <scope>NUCLEOTIDE SEQUENCE [LARGE SCALE GENOMIC DNA]</scope>
    <source>
        <strain evidence="8 9">Xinb3</strain>
        <tissue evidence="8">Complete organism</tissue>
    </source>
</reference>
<keyword evidence="9" id="KW-1185">Reference proteome</keyword>
<proteinExistence type="predicted"/>
<name>A0A164L663_9CRUS</name>
<dbReference type="Gene3D" id="3.30.70.270">
    <property type="match status" value="1"/>
</dbReference>
<dbReference type="GO" id="GO:0004519">
    <property type="term" value="F:endonuclease activity"/>
    <property type="evidence" value="ECO:0007669"/>
    <property type="project" value="UniProtKB-KW"/>
</dbReference>
<dbReference type="CDD" id="cd01647">
    <property type="entry name" value="RT_LTR"/>
    <property type="match status" value="1"/>
</dbReference>
<dbReference type="Proteomes" id="UP000076858">
    <property type="component" value="Unassembled WGS sequence"/>
</dbReference>
<protein>
    <recommendedName>
        <fullName evidence="7">Reverse transcriptase domain-containing protein</fullName>
    </recommendedName>
</protein>
<evidence type="ECO:0000259" key="7">
    <source>
        <dbReference type="PROSITE" id="PS50878"/>
    </source>
</evidence>
<dbReference type="InterPro" id="IPR043502">
    <property type="entry name" value="DNA/RNA_pol_sf"/>
</dbReference>
<dbReference type="InterPro" id="IPR000477">
    <property type="entry name" value="RT_dom"/>
</dbReference>
<dbReference type="EMBL" id="LRGB01003189">
    <property type="protein sequence ID" value="KZS03828.1"/>
    <property type="molecule type" value="Genomic_DNA"/>
</dbReference>
<sequence length="376" mass="42654">MLESDIIQPSSSPWSSSVVMIQKKMVNFDFVSIIVASTHSLSRQRTRTDDFLDHLRVDETSQQKTAFITPDGLYESKRLPFGLCNAPATFQRVMDKVLSGLNWNVCLAYLDDLVVSGKTFDEHCDELESVFIALEKANLALNLEKCAFAQNPIIYIGHECPTIGVSWMGSLRLLHLLLAFQKIKVLLVNAPVLVHPIEGNQLEVHIDASGLGLGAVLMQLSAGDFHPISDISRRLSPAETNYHSNELECLALVWAVSKFRHYLYGQSFRVKTDNNVVRWLAHKRDIRGKLARWILQLQEFDFSIEHQKSTENRVADDLSHQLVTEEEPLLNDERSFPPTLKKVSENSEICNIRQYSKEELAFWQQGDATIHAPLLQ</sequence>
<keyword evidence="6" id="KW-0695">RNA-directed DNA polymerase</keyword>
<evidence type="ECO:0000256" key="2">
    <source>
        <dbReference type="ARBA" id="ARBA00022695"/>
    </source>
</evidence>
<dbReference type="Pfam" id="PF00078">
    <property type="entry name" value="RVT_1"/>
    <property type="match status" value="1"/>
</dbReference>
<dbReference type="OrthoDB" id="115435at2759"/>
<dbReference type="GO" id="GO:0003964">
    <property type="term" value="F:RNA-directed DNA polymerase activity"/>
    <property type="evidence" value="ECO:0007669"/>
    <property type="project" value="UniProtKB-KW"/>
</dbReference>
<gene>
    <name evidence="8" type="ORF">APZ42_033352</name>
</gene>
<evidence type="ECO:0000313" key="9">
    <source>
        <dbReference type="Proteomes" id="UP000076858"/>
    </source>
</evidence>
<keyword evidence="5" id="KW-0378">Hydrolase</keyword>
<evidence type="ECO:0000256" key="1">
    <source>
        <dbReference type="ARBA" id="ARBA00022679"/>
    </source>
</evidence>
<dbReference type="GO" id="GO:0016787">
    <property type="term" value="F:hydrolase activity"/>
    <property type="evidence" value="ECO:0007669"/>
    <property type="project" value="UniProtKB-KW"/>
</dbReference>
<keyword evidence="3" id="KW-0540">Nuclease</keyword>
<dbReference type="SUPFAM" id="SSF56672">
    <property type="entry name" value="DNA/RNA polymerases"/>
    <property type="match status" value="1"/>
</dbReference>
<dbReference type="CDD" id="cd09274">
    <property type="entry name" value="RNase_HI_RT_Ty3"/>
    <property type="match status" value="1"/>
</dbReference>
<dbReference type="PROSITE" id="PS50878">
    <property type="entry name" value="RT_POL"/>
    <property type="match status" value="1"/>
</dbReference>
<dbReference type="PANTHER" id="PTHR37984:SF5">
    <property type="entry name" value="PROTEIN NYNRIN-LIKE"/>
    <property type="match status" value="1"/>
</dbReference>
<evidence type="ECO:0000256" key="3">
    <source>
        <dbReference type="ARBA" id="ARBA00022722"/>
    </source>
</evidence>
<dbReference type="AlphaFoldDB" id="A0A164L663"/>
<keyword evidence="2" id="KW-0548">Nucleotidyltransferase</keyword>
<dbReference type="Gene3D" id="3.10.10.10">
    <property type="entry name" value="HIV Type 1 Reverse Transcriptase, subunit A, domain 1"/>
    <property type="match status" value="1"/>
</dbReference>
<dbReference type="FunFam" id="3.10.20.370:FF:000001">
    <property type="entry name" value="Retrovirus-related Pol polyprotein from transposon 17.6-like protein"/>
    <property type="match status" value="1"/>
</dbReference>
<evidence type="ECO:0000256" key="6">
    <source>
        <dbReference type="ARBA" id="ARBA00022918"/>
    </source>
</evidence>
<dbReference type="Pfam" id="PF17917">
    <property type="entry name" value="RT_RNaseH"/>
    <property type="match status" value="1"/>
</dbReference>
<organism evidence="8 9">
    <name type="scientific">Daphnia magna</name>
    <dbReference type="NCBI Taxonomy" id="35525"/>
    <lineage>
        <taxon>Eukaryota</taxon>
        <taxon>Metazoa</taxon>
        <taxon>Ecdysozoa</taxon>
        <taxon>Arthropoda</taxon>
        <taxon>Crustacea</taxon>
        <taxon>Branchiopoda</taxon>
        <taxon>Diplostraca</taxon>
        <taxon>Cladocera</taxon>
        <taxon>Anomopoda</taxon>
        <taxon>Daphniidae</taxon>
        <taxon>Daphnia</taxon>
    </lineage>
</organism>
<accession>A0A164L663</accession>
<keyword evidence="4" id="KW-0255">Endonuclease</keyword>
<dbReference type="FunFam" id="3.30.70.270:FF:000003">
    <property type="entry name" value="Transposon Ty3-G Gag-Pol polyprotein"/>
    <property type="match status" value="1"/>
</dbReference>
<evidence type="ECO:0000256" key="4">
    <source>
        <dbReference type="ARBA" id="ARBA00022759"/>
    </source>
</evidence>
<feature type="domain" description="Reverse transcriptase" evidence="7">
    <location>
        <begin position="1"/>
        <end position="160"/>
    </location>
</feature>
<keyword evidence="1" id="KW-0808">Transferase</keyword>
<comment type="caution">
    <text evidence="8">The sequence shown here is derived from an EMBL/GenBank/DDBJ whole genome shotgun (WGS) entry which is preliminary data.</text>
</comment>
<evidence type="ECO:0000256" key="5">
    <source>
        <dbReference type="ARBA" id="ARBA00022801"/>
    </source>
</evidence>
<dbReference type="InterPro" id="IPR043128">
    <property type="entry name" value="Rev_trsase/Diguanyl_cyclase"/>
</dbReference>